<dbReference type="Proteomes" id="UP000663856">
    <property type="component" value="Unassembled WGS sequence"/>
</dbReference>
<evidence type="ECO:0000256" key="1">
    <source>
        <dbReference type="ARBA" id="ARBA00022737"/>
    </source>
</evidence>
<feature type="repeat" description="ANK" evidence="3">
    <location>
        <begin position="545"/>
        <end position="584"/>
    </location>
</feature>
<dbReference type="AlphaFoldDB" id="A0A817A738"/>
<dbReference type="EMBL" id="CAJNRF010018254">
    <property type="protein sequence ID" value="CAF2252061.1"/>
    <property type="molecule type" value="Genomic_DNA"/>
</dbReference>
<dbReference type="Gene3D" id="1.25.40.20">
    <property type="entry name" value="Ankyrin repeat-containing domain"/>
    <property type="match status" value="3"/>
</dbReference>
<feature type="repeat" description="ANK" evidence="3">
    <location>
        <begin position="173"/>
        <end position="205"/>
    </location>
</feature>
<dbReference type="InterPro" id="IPR036770">
    <property type="entry name" value="Ankyrin_rpt-contain_sf"/>
</dbReference>
<dbReference type="PROSITE" id="PS50088">
    <property type="entry name" value="ANK_REPEAT"/>
    <property type="match status" value="2"/>
</dbReference>
<proteinExistence type="predicted"/>
<dbReference type="SUPFAM" id="SSF48403">
    <property type="entry name" value="Ankyrin repeat"/>
    <property type="match status" value="2"/>
</dbReference>
<comment type="caution">
    <text evidence="4">The sequence shown here is derived from an EMBL/GenBank/DDBJ whole genome shotgun (WGS) entry which is preliminary data.</text>
</comment>
<keyword evidence="1" id="KW-0677">Repeat</keyword>
<name>A0A817A738_9BILA</name>
<protein>
    <submittedName>
        <fullName evidence="4">Uncharacterized protein</fullName>
    </submittedName>
</protein>
<dbReference type="Pfam" id="PF12796">
    <property type="entry name" value="Ank_2"/>
    <property type="match status" value="2"/>
</dbReference>
<dbReference type="SMART" id="SM00248">
    <property type="entry name" value="ANK"/>
    <property type="match status" value="8"/>
</dbReference>
<dbReference type="InterPro" id="IPR002110">
    <property type="entry name" value="Ankyrin_rpt"/>
</dbReference>
<evidence type="ECO:0000256" key="2">
    <source>
        <dbReference type="ARBA" id="ARBA00023043"/>
    </source>
</evidence>
<organism evidence="4 5">
    <name type="scientific">Rotaria magnacalcarata</name>
    <dbReference type="NCBI Taxonomy" id="392030"/>
    <lineage>
        <taxon>Eukaryota</taxon>
        <taxon>Metazoa</taxon>
        <taxon>Spiralia</taxon>
        <taxon>Gnathifera</taxon>
        <taxon>Rotifera</taxon>
        <taxon>Eurotatoria</taxon>
        <taxon>Bdelloidea</taxon>
        <taxon>Philodinida</taxon>
        <taxon>Philodinidae</taxon>
        <taxon>Rotaria</taxon>
    </lineage>
</organism>
<reference evidence="4" key="1">
    <citation type="submission" date="2021-02" db="EMBL/GenBank/DDBJ databases">
        <authorList>
            <person name="Nowell W R."/>
        </authorList>
    </citation>
    <scope>NUCLEOTIDE SEQUENCE</scope>
</reference>
<gene>
    <name evidence="4" type="ORF">WKI299_LOCUS37101</name>
</gene>
<evidence type="ECO:0000313" key="4">
    <source>
        <dbReference type="EMBL" id="CAF2252061.1"/>
    </source>
</evidence>
<keyword evidence="2 3" id="KW-0040">ANK repeat</keyword>
<dbReference type="PANTHER" id="PTHR24198:SF165">
    <property type="entry name" value="ANKYRIN REPEAT-CONTAINING PROTEIN-RELATED"/>
    <property type="match status" value="1"/>
</dbReference>
<accession>A0A817A738</accession>
<evidence type="ECO:0000256" key="3">
    <source>
        <dbReference type="PROSITE-ProRule" id="PRU00023"/>
    </source>
</evidence>
<sequence length="662" mass="75406">MEILQRSYSSTERENPSIINELYELVFHNQPDELKFYLQSKPDIISYIFTHIHQSDVEHYSFLMLASLRGYDAIVAILLQHCPNCINQIALQGHVYGVNGVLIKNATALGCALDRGHFTIAKILIDLGKANADNGTSTPLLIEAVFRERLDIVQFLVENGYADVNGTVTRDRNKYTSLIVAASLNNTQILTYIIEKGAELDYRAYSHDDTALTTAIKRDHLASVKLLCSAGASCGTANSFGDTPLILAIKNDHIDIVDTLVGLTHDDIAFNFLERNAAFCILSDHDGQRQQHEFIMRLLQQSIQRREQFNVPKTIIEPVAAYDFHKECQSIDELDKIKHDRDRLYIEALLIQERLLLPVKDVKLFEPLLTRVIVLVERNEFDRALHLALHTFHLYQQLKLETKLHRFVWIFCRILHANVHFPIHLFLAACNLIFEPSQQKSDDETLNNALYLAVIATKVLEQEAIGNKDRDAIIRWIQELCRQQRIIPTGQTLLHLSVDSRTNNNINYRSDDITPVIIFPNLAVTKLILKYGRRWIDVDATDGVRGDTALHLISRCSIQDTDVPSEAIVKLLINEGAHADCINKYGETPIDVATNNLIKSLLRLRQSPPLLKCCCARLIIDQKVPYEQLWPKETLLNKFIFLHGGLKCEHALLEDDLMELFD</sequence>
<evidence type="ECO:0000313" key="5">
    <source>
        <dbReference type="Proteomes" id="UP000663856"/>
    </source>
</evidence>
<dbReference type="PANTHER" id="PTHR24198">
    <property type="entry name" value="ANKYRIN REPEAT AND PROTEIN KINASE DOMAIN-CONTAINING PROTEIN"/>
    <property type="match status" value="1"/>
</dbReference>